<dbReference type="InterPro" id="IPR007757">
    <property type="entry name" value="MT-A70-like"/>
</dbReference>
<organism evidence="5 6">
    <name type="scientific">Mucilaginibacter jinjuensis</name>
    <dbReference type="NCBI Taxonomy" id="1176721"/>
    <lineage>
        <taxon>Bacteria</taxon>
        <taxon>Pseudomonadati</taxon>
        <taxon>Bacteroidota</taxon>
        <taxon>Sphingobacteriia</taxon>
        <taxon>Sphingobacteriales</taxon>
        <taxon>Sphingobacteriaceae</taxon>
        <taxon>Mucilaginibacter</taxon>
    </lineage>
</organism>
<keyword evidence="3" id="KW-0949">S-adenosyl-L-methionine</keyword>
<evidence type="ECO:0000313" key="5">
    <source>
        <dbReference type="EMBL" id="WCT13333.1"/>
    </source>
</evidence>
<dbReference type="PANTHER" id="PTHR12829">
    <property type="entry name" value="N6-ADENOSINE-METHYLTRANSFERASE"/>
    <property type="match status" value="1"/>
</dbReference>
<evidence type="ECO:0000256" key="2">
    <source>
        <dbReference type="ARBA" id="ARBA00022679"/>
    </source>
</evidence>
<name>A0ABY7TAV1_9SPHI</name>
<evidence type="ECO:0000256" key="3">
    <source>
        <dbReference type="ARBA" id="ARBA00022691"/>
    </source>
</evidence>
<dbReference type="InterPro" id="IPR029063">
    <property type="entry name" value="SAM-dependent_MTases_sf"/>
</dbReference>
<dbReference type="Gene3D" id="3.40.50.150">
    <property type="entry name" value="Vaccinia Virus protein VP39"/>
    <property type="match status" value="1"/>
</dbReference>
<keyword evidence="6" id="KW-1185">Reference proteome</keyword>
<protein>
    <submittedName>
        <fullName evidence="5">MT-A70 family methyltransferase</fullName>
    </submittedName>
</protein>
<evidence type="ECO:0000256" key="1">
    <source>
        <dbReference type="ARBA" id="ARBA00022603"/>
    </source>
</evidence>
<dbReference type="Pfam" id="PF05063">
    <property type="entry name" value="MT-A70"/>
    <property type="match status" value="1"/>
</dbReference>
<accession>A0ABY7TAV1</accession>
<dbReference type="RefSeq" id="WP_273631618.1">
    <property type="nucleotide sequence ID" value="NZ_CP117167.1"/>
</dbReference>
<comment type="similarity">
    <text evidence="4">Belongs to the MT-A70-like family.</text>
</comment>
<reference evidence="5 6" key="1">
    <citation type="submission" date="2023-02" db="EMBL/GenBank/DDBJ databases">
        <title>Genome sequence of Mucilaginibacter jinjuensis strain KACC 16571.</title>
        <authorList>
            <person name="Kim S."/>
            <person name="Heo J."/>
            <person name="Kwon S.-W."/>
        </authorList>
    </citation>
    <scope>NUCLEOTIDE SEQUENCE [LARGE SCALE GENOMIC DNA]</scope>
    <source>
        <strain evidence="5 6">KACC 16571</strain>
    </source>
</reference>
<evidence type="ECO:0000256" key="4">
    <source>
        <dbReference type="PROSITE-ProRule" id="PRU00489"/>
    </source>
</evidence>
<gene>
    <name evidence="5" type="ORF">PQO05_05225</name>
</gene>
<dbReference type="SUPFAM" id="SSF53335">
    <property type="entry name" value="S-adenosyl-L-methionine-dependent methyltransferases"/>
    <property type="match status" value="1"/>
</dbReference>
<dbReference type="EMBL" id="CP117167">
    <property type="protein sequence ID" value="WCT13333.1"/>
    <property type="molecule type" value="Genomic_DNA"/>
</dbReference>
<keyword evidence="1 5" id="KW-0489">Methyltransferase</keyword>
<evidence type="ECO:0000313" key="6">
    <source>
        <dbReference type="Proteomes" id="UP001216139"/>
    </source>
</evidence>
<dbReference type="GO" id="GO:0032259">
    <property type="term" value="P:methylation"/>
    <property type="evidence" value="ECO:0007669"/>
    <property type="project" value="UniProtKB-KW"/>
</dbReference>
<dbReference type="Proteomes" id="UP001216139">
    <property type="component" value="Chromosome"/>
</dbReference>
<keyword evidence="2" id="KW-0808">Transferase</keyword>
<dbReference type="PANTHER" id="PTHR12829:SF7">
    <property type="entry name" value="N6-ADENOSINE-METHYLTRANSFERASE CATALYTIC SUBUNIT"/>
    <property type="match status" value="1"/>
</dbReference>
<dbReference type="PROSITE" id="PS51143">
    <property type="entry name" value="MT_A70"/>
    <property type="match status" value="1"/>
</dbReference>
<dbReference type="GO" id="GO:0008168">
    <property type="term" value="F:methyltransferase activity"/>
    <property type="evidence" value="ECO:0007669"/>
    <property type="project" value="UniProtKB-KW"/>
</dbReference>
<proteinExistence type="inferred from homology"/>
<sequence>MKLNTCTAEPYGILLIDPPWPKRKGGLRKVRPNQARELDYRTLPVEAIFELLDKEIFSLAAQQHSLFMWTIESFLAPCETMLSVRGYQRHCRMIWDKGNGVAPCFTIRFAHEYLLWYYKGGFMPVAPAIRGKFLSVFHETSREHSRKPEIAYRLIEQLYPDARRFDVFSRQSRQGWDQYGDQPDLFNA</sequence>